<accession>A0ABY7E6I0</accession>
<dbReference type="EMBL" id="CP111016">
    <property type="protein sequence ID" value="WAR05645.1"/>
    <property type="molecule type" value="Genomic_DNA"/>
</dbReference>
<dbReference type="InterPro" id="IPR050344">
    <property type="entry name" value="Peptidase_M1_aminopeptidases"/>
</dbReference>
<dbReference type="SUPFAM" id="SSF55486">
    <property type="entry name" value="Metalloproteases ('zincins'), catalytic domain"/>
    <property type="match status" value="1"/>
</dbReference>
<comment type="similarity">
    <text evidence="1 7">Belongs to the peptidase M1 family.</text>
</comment>
<feature type="domain" description="Aminopeptidase N-like N-terminal" evidence="12">
    <location>
        <begin position="237"/>
        <end position="377"/>
    </location>
</feature>
<dbReference type="InterPro" id="IPR042097">
    <property type="entry name" value="Aminopeptidase_N-like_N_sf"/>
</dbReference>
<feature type="compositionally biased region" description="Polar residues" evidence="8">
    <location>
        <begin position="101"/>
        <end position="114"/>
    </location>
</feature>
<keyword evidence="5 7" id="KW-0862">Zinc</keyword>
<keyword evidence="2 7" id="KW-0645">Protease</keyword>
<reference evidence="13" key="1">
    <citation type="submission" date="2022-11" db="EMBL/GenBank/DDBJ databases">
        <title>Centuries of genome instability and evolution in soft-shell clam transmissible cancer (bioRxiv).</title>
        <authorList>
            <person name="Hart S.F.M."/>
            <person name="Yonemitsu M.A."/>
            <person name="Giersch R.M."/>
            <person name="Beal B.F."/>
            <person name="Arriagada G."/>
            <person name="Davis B.W."/>
            <person name="Ostrander E.A."/>
            <person name="Goff S.P."/>
            <person name="Metzger M.J."/>
        </authorList>
    </citation>
    <scope>NUCLEOTIDE SEQUENCE</scope>
    <source>
        <strain evidence="13">MELC-2E11</strain>
        <tissue evidence="13">Siphon/mantle</tissue>
    </source>
</reference>
<dbReference type="InterPro" id="IPR024571">
    <property type="entry name" value="ERAP1-like_C_dom"/>
</dbReference>
<sequence length="839" mass="96437">MIIIKTIFNMYFCMVIHILLLSHGFSSVLSSHIINTSTTVHVSTESKHDHKNLPHSALTPHFNPPPTATHVDPSTTFHHHSSDNSEAVKQPTTHHHHARNDQIQHTSSASPANTEVTTDAYNAETANGTHVANAISDAKVDTKDIGDAGDRNTTILIYCNEDTDIIHLHSMEHGINFVEINILGEDVWTHKYEKDILEHTNNPGKGLEDADNLVKRSLTDDEQKEQTTPHEYTQAPHDEETDELKVENCGVSLNVEMLHIKLNKPLKKGARYKLTINSKSKISNGVMGFYASPYMEKETCKEKFVFTSLMEPTHARYVFPCFDEPDFKAVFTMTIKRLGHVTSVMNLPLRKTIGPDVDGFFIDVFDQPQDVKMSSYLVALGIAELEYIEAYYKDIRFLEFFEDFFQIPYPLPKLDAITVPDMSFSGMEHWGLITYKESAVVYDPPSSEQIVWQTSLISHEIAHQWFGNLVSPYWWDDLWLNEGFATYMMYMATEAVMPDLDMKNRVAIDYRGIQNVLRTDQKTTSHPVYMPVYHPQEIQDIFDLISYAKRYLIRHSSDTATHNDLFAALSEQAVDDGLDVTDVKSVMDTWILEQNYPVVTIEITDSSVCFNQTAFLETEEGRMNRSHITWKIPVTCTSSEHTDFDQKPADIIWLNEKRECVEDSKWSSADWVVCNLKQIGFFRVNYANENWRHIIGQLKKDPLAFHTINRAQIINDAWELQRAGLLDIEIALQTFEYLDLETEFAPWWAAIRELNTLSDYLKLTPKYGLFQNFIKKKMKAMYFKSGSKSSIKEKLLHSLISKHACKYELEACVDDALDLYKEWIADDNISCDSSWQWQR</sequence>
<evidence type="ECO:0000256" key="3">
    <source>
        <dbReference type="ARBA" id="ARBA00022723"/>
    </source>
</evidence>
<evidence type="ECO:0000256" key="7">
    <source>
        <dbReference type="RuleBase" id="RU364040"/>
    </source>
</evidence>
<dbReference type="SUPFAM" id="SSF63737">
    <property type="entry name" value="Leukotriene A4 hydrolase N-terminal domain"/>
    <property type="match status" value="1"/>
</dbReference>
<dbReference type="Pfam" id="PF17900">
    <property type="entry name" value="Peptidase_M1_N"/>
    <property type="match status" value="1"/>
</dbReference>
<dbReference type="Gene3D" id="2.60.40.1730">
    <property type="entry name" value="tricorn interacting facor f3 domain"/>
    <property type="match status" value="1"/>
</dbReference>
<feature type="compositionally biased region" description="Basic and acidic residues" evidence="8">
    <location>
        <begin position="219"/>
        <end position="228"/>
    </location>
</feature>
<dbReference type="InterPro" id="IPR014782">
    <property type="entry name" value="Peptidase_M1_dom"/>
</dbReference>
<evidence type="ECO:0000313" key="13">
    <source>
        <dbReference type="EMBL" id="WAR05645.1"/>
    </source>
</evidence>
<dbReference type="Pfam" id="PF11838">
    <property type="entry name" value="ERAP1_C"/>
    <property type="match status" value="1"/>
</dbReference>
<evidence type="ECO:0000259" key="12">
    <source>
        <dbReference type="Pfam" id="PF17900"/>
    </source>
</evidence>
<dbReference type="InterPro" id="IPR045357">
    <property type="entry name" value="Aminopeptidase_N-like_N"/>
</dbReference>
<dbReference type="Gene3D" id="2.60.40.1910">
    <property type="match status" value="1"/>
</dbReference>
<evidence type="ECO:0000256" key="1">
    <source>
        <dbReference type="ARBA" id="ARBA00010136"/>
    </source>
</evidence>
<dbReference type="Proteomes" id="UP001164746">
    <property type="component" value="Chromosome 5"/>
</dbReference>
<dbReference type="InterPro" id="IPR027268">
    <property type="entry name" value="Peptidase_M4/M1_CTD_sf"/>
</dbReference>
<feature type="region of interest" description="Disordered" evidence="8">
    <location>
        <begin position="45"/>
        <end position="114"/>
    </location>
</feature>
<keyword evidence="3 7" id="KW-0479">Metal-binding</keyword>
<feature type="chain" id="PRO_5045189950" description="Aminopeptidase" evidence="9">
    <location>
        <begin position="31"/>
        <end position="839"/>
    </location>
</feature>
<dbReference type="InterPro" id="IPR001930">
    <property type="entry name" value="Peptidase_M1"/>
</dbReference>
<dbReference type="Gene3D" id="1.10.390.10">
    <property type="entry name" value="Neutral Protease Domain 2"/>
    <property type="match status" value="1"/>
</dbReference>
<organism evidence="13 14">
    <name type="scientific">Mya arenaria</name>
    <name type="common">Soft-shell clam</name>
    <dbReference type="NCBI Taxonomy" id="6604"/>
    <lineage>
        <taxon>Eukaryota</taxon>
        <taxon>Metazoa</taxon>
        <taxon>Spiralia</taxon>
        <taxon>Lophotrochozoa</taxon>
        <taxon>Mollusca</taxon>
        <taxon>Bivalvia</taxon>
        <taxon>Autobranchia</taxon>
        <taxon>Heteroconchia</taxon>
        <taxon>Euheterodonta</taxon>
        <taxon>Imparidentia</taxon>
        <taxon>Neoheterodontei</taxon>
        <taxon>Myida</taxon>
        <taxon>Myoidea</taxon>
        <taxon>Myidae</taxon>
        <taxon>Mya</taxon>
    </lineage>
</organism>
<feature type="domain" description="Peptidase M1 membrane alanine aminopeptidase" evidence="10">
    <location>
        <begin position="393"/>
        <end position="549"/>
    </location>
</feature>
<gene>
    <name evidence="13" type="ORF">MAR_021014</name>
</gene>
<dbReference type="PANTHER" id="PTHR11533">
    <property type="entry name" value="PROTEASE M1 ZINC METALLOPROTEASE"/>
    <property type="match status" value="1"/>
</dbReference>
<evidence type="ECO:0000256" key="5">
    <source>
        <dbReference type="ARBA" id="ARBA00022833"/>
    </source>
</evidence>
<feature type="domain" description="ERAP1-like C-terminal" evidence="11">
    <location>
        <begin position="671"/>
        <end position="832"/>
    </location>
</feature>
<comment type="cofactor">
    <cofactor evidence="7">
        <name>Zn(2+)</name>
        <dbReference type="ChEBI" id="CHEBI:29105"/>
    </cofactor>
    <text evidence="7">Binds 1 zinc ion per subunit.</text>
</comment>
<dbReference type="PRINTS" id="PR00756">
    <property type="entry name" value="ALADIPTASE"/>
</dbReference>
<keyword evidence="7" id="KW-0031">Aminopeptidase</keyword>
<evidence type="ECO:0000313" key="14">
    <source>
        <dbReference type="Proteomes" id="UP001164746"/>
    </source>
</evidence>
<dbReference type="EC" id="3.4.11.-" evidence="7"/>
<evidence type="ECO:0000256" key="9">
    <source>
        <dbReference type="SAM" id="SignalP"/>
    </source>
</evidence>
<keyword evidence="6 7" id="KW-0482">Metalloprotease</keyword>
<evidence type="ECO:0000259" key="11">
    <source>
        <dbReference type="Pfam" id="PF11838"/>
    </source>
</evidence>
<proteinExistence type="inferred from homology"/>
<keyword evidence="9" id="KW-0732">Signal</keyword>
<protein>
    <recommendedName>
        <fullName evidence="7">Aminopeptidase</fullName>
        <ecNumber evidence="7">3.4.11.-</ecNumber>
    </recommendedName>
</protein>
<dbReference type="Pfam" id="PF01433">
    <property type="entry name" value="Peptidase_M1"/>
    <property type="match status" value="1"/>
</dbReference>
<evidence type="ECO:0000256" key="8">
    <source>
        <dbReference type="SAM" id="MobiDB-lite"/>
    </source>
</evidence>
<name>A0ABY7E6I0_MYAAR</name>
<evidence type="ECO:0000256" key="4">
    <source>
        <dbReference type="ARBA" id="ARBA00022801"/>
    </source>
</evidence>
<evidence type="ECO:0000259" key="10">
    <source>
        <dbReference type="Pfam" id="PF01433"/>
    </source>
</evidence>
<dbReference type="PANTHER" id="PTHR11533:SF294">
    <property type="entry name" value="THYROTROPIN-RELEASING HORMONE-DEGRADING ECTOENZYME"/>
    <property type="match status" value="1"/>
</dbReference>
<evidence type="ECO:0000256" key="6">
    <source>
        <dbReference type="ARBA" id="ARBA00023049"/>
    </source>
</evidence>
<feature type="signal peptide" evidence="9">
    <location>
        <begin position="1"/>
        <end position="30"/>
    </location>
</feature>
<evidence type="ECO:0000256" key="2">
    <source>
        <dbReference type="ARBA" id="ARBA00022670"/>
    </source>
</evidence>
<keyword evidence="14" id="KW-1185">Reference proteome</keyword>
<dbReference type="Gene3D" id="1.25.50.20">
    <property type="match status" value="1"/>
</dbReference>
<feature type="region of interest" description="Disordered" evidence="8">
    <location>
        <begin position="219"/>
        <end position="243"/>
    </location>
</feature>
<dbReference type="InterPro" id="IPR034016">
    <property type="entry name" value="M1_APN-typ"/>
</dbReference>
<dbReference type="CDD" id="cd09601">
    <property type="entry name" value="M1_APN-Q_like"/>
    <property type="match status" value="1"/>
</dbReference>
<keyword evidence="4 7" id="KW-0378">Hydrolase</keyword>